<dbReference type="Gene3D" id="1.20.1260.10">
    <property type="match status" value="1"/>
</dbReference>
<dbReference type="InterPro" id="IPR019052">
    <property type="entry name" value="DUF2383"/>
</dbReference>
<comment type="caution">
    <text evidence="2">The sequence shown here is derived from an EMBL/GenBank/DDBJ whole genome shotgun (WGS) entry which is preliminary data.</text>
</comment>
<sequence>MLQQTESVHHITDIIKVMNSGIEFYQKAKEKVDDQSYQGFFNRMIDAKAKAIFELQPFAVEEKGDLETGTDNLVKARETYTQAVAKLSSNTEFTYVDQLEEVEDRVLEELDDALSKEQTPESEAALLRIKVQAKECHDEMKALQNGIVH</sequence>
<reference evidence="3" key="1">
    <citation type="journal article" date="2019" name="Int. J. Syst. Evol. Microbiol.">
        <title>The Global Catalogue of Microorganisms (GCM) 10K type strain sequencing project: providing services to taxonomists for standard genome sequencing and annotation.</title>
        <authorList>
            <consortium name="The Broad Institute Genomics Platform"/>
            <consortium name="The Broad Institute Genome Sequencing Center for Infectious Disease"/>
            <person name="Wu L."/>
            <person name="Ma J."/>
        </authorList>
    </citation>
    <scope>NUCLEOTIDE SEQUENCE [LARGE SCALE GENOMIC DNA]</scope>
    <source>
        <strain evidence="3">JCM 30774</strain>
    </source>
</reference>
<dbReference type="Pfam" id="PF09537">
    <property type="entry name" value="DUF2383"/>
    <property type="match status" value="1"/>
</dbReference>
<dbReference type="InterPro" id="IPR011971">
    <property type="entry name" value="CHP02284"/>
</dbReference>
<keyword evidence="3" id="KW-1185">Reference proteome</keyword>
<proteinExistence type="predicted"/>
<dbReference type="InterPro" id="IPR012347">
    <property type="entry name" value="Ferritin-like"/>
</dbReference>
<accession>A0ABW4B144</accession>
<dbReference type="Proteomes" id="UP001597059">
    <property type="component" value="Unassembled WGS sequence"/>
</dbReference>
<dbReference type="EMBL" id="JBHTMN010000007">
    <property type="protein sequence ID" value="MFD1383278.1"/>
    <property type="molecule type" value="Genomic_DNA"/>
</dbReference>
<organism evidence="2 3">
    <name type="scientific">Rhodanobacter aciditrophus</name>
    <dbReference type="NCBI Taxonomy" id="1623218"/>
    <lineage>
        <taxon>Bacteria</taxon>
        <taxon>Pseudomonadati</taxon>
        <taxon>Pseudomonadota</taxon>
        <taxon>Gammaproteobacteria</taxon>
        <taxon>Lysobacterales</taxon>
        <taxon>Rhodanobacteraceae</taxon>
        <taxon>Rhodanobacter</taxon>
    </lineage>
</organism>
<feature type="domain" description="DUF2383" evidence="1">
    <location>
        <begin position="8"/>
        <end position="115"/>
    </location>
</feature>
<evidence type="ECO:0000259" key="1">
    <source>
        <dbReference type="Pfam" id="PF09537"/>
    </source>
</evidence>
<dbReference type="RefSeq" id="WP_377366454.1">
    <property type="nucleotide sequence ID" value="NZ_JBHTMN010000007.1"/>
</dbReference>
<gene>
    <name evidence="2" type="ORF">ACFQ45_07855</name>
</gene>
<evidence type="ECO:0000313" key="3">
    <source>
        <dbReference type="Proteomes" id="UP001597059"/>
    </source>
</evidence>
<evidence type="ECO:0000313" key="2">
    <source>
        <dbReference type="EMBL" id="MFD1383278.1"/>
    </source>
</evidence>
<dbReference type="NCBIfam" id="TIGR02284">
    <property type="entry name" value="PA2169 family four-helix-bundle protein"/>
    <property type="match status" value="1"/>
</dbReference>
<protein>
    <submittedName>
        <fullName evidence="2">PA2169 family four-helix-bundle protein</fullName>
    </submittedName>
</protein>
<name>A0ABW4B144_9GAMM</name>